<keyword evidence="1" id="KW-0067">ATP-binding</keyword>
<keyword evidence="1" id="KW-0547">Nucleotide-binding</keyword>
<sequence length="66" mass="7534">MAQSSGAPVSKWATREVRDGQMHVWFHCVGIRVSDQLEKLLWRSVPHIIVTSATLRSLNSFSRLQK</sequence>
<organism evidence="1 2">
    <name type="scientific">Salmonella enterica subsp. arizonae</name>
    <dbReference type="NCBI Taxonomy" id="59203"/>
    <lineage>
        <taxon>Bacteria</taxon>
        <taxon>Pseudomonadati</taxon>
        <taxon>Pseudomonadota</taxon>
        <taxon>Gammaproteobacteria</taxon>
        <taxon>Enterobacterales</taxon>
        <taxon>Enterobacteriaceae</taxon>
        <taxon>Salmonella</taxon>
    </lineage>
</organism>
<name>A0A379SXD7_SALER</name>
<dbReference type="EMBL" id="UGXD01000002">
    <property type="protein sequence ID" value="SUG34147.1"/>
    <property type="molecule type" value="Genomic_DNA"/>
</dbReference>
<evidence type="ECO:0000313" key="1">
    <source>
        <dbReference type="EMBL" id="SUG34147.1"/>
    </source>
</evidence>
<reference evidence="1 2" key="1">
    <citation type="submission" date="2018-06" db="EMBL/GenBank/DDBJ databases">
        <authorList>
            <consortium name="Pathogen Informatics"/>
            <person name="Doyle S."/>
        </authorList>
    </citation>
    <scope>NUCLEOTIDE SEQUENCE [LARGE SCALE GENOMIC DNA]</scope>
    <source>
        <strain evidence="1 2">NCTC7304</strain>
    </source>
</reference>
<dbReference type="Proteomes" id="UP000254762">
    <property type="component" value="Unassembled WGS sequence"/>
</dbReference>
<keyword evidence="1" id="KW-0378">Hydrolase</keyword>
<gene>
    <name evidence="1" type="primary">dinG_4</name>
    <name evidence="1" type="ORF">NCTC7304_03647</name>
</gene>
<accession>A0A379SXD7</accession>
<protein>
    <submittedName>
        <fullName evidence="1">ATP-dependent helicase</fullName>
    </submittedName>
</protein>
<dbReference type="GO" id="GO:0004386">
    <property type="term" value="F:helicase activity"/>
    <property type="evidence" value="ECO:0007669"/>
    <property type="project" value="UniProtKB-KW"/>
</dbReference>
<dbReference type="AlphaFoldDB" id="A0A379SXD7"/>
<proteinExistence type="predicted"/>
<keyword evidence="1" id="KW-0347">Helicase</keyword>
<evidence type="ECO:0000313" key="2">
    <source>
        <dbReference type="Proteomes" id="UP000254762"/>
    </source>
</evidence>